<feature type="region of interest" description="Disordered" evidence="1">
    <location>
        <begin position="438"/>
        <end position="458"/>
    </location>
</feature>
<keyword evidence="2" id="KW-1133">Transmembrane helix</keyword>
<keyword evidence="2" id="KW-0812">Transmembrane</keyword>
<dbReference type="InterPro" id="IPR007349">
    <property type="entry name" value="DUF418"/>
</dbReference>
<evidence type="ECO:0000313" key="5">
    <source>
        <dbReference type="Proteomes" id="UP001138757"/>
    </source>
</evidence>
<feature type="transmembrane region" description="Helical" evidence="2">
    <location>
        <begin position="285"/>
        <end position="305"/>
    </location>
</feature>
<feature type="transmembrane region" description="Helical" evidence="2">
    <location>
        <begin position="362"/>
        <end position="382"/>
    </location>
</feature>
<organism evidence="4 5">
    <name type="scientific">Sphingobium nicotianae</name>
    <dbReference type="NCBI Taxonomy" id="2782607"/>
    <lineage>
        <taxon>Bacteria</taxon>
        <taxon>Pseudomonadati</taxon>
        <taxon>Pseudomonadota</taxon>
        <taxon>Alphaproteobacteria</taxon>
        <taxon>Sphingomonadales</taxon>
        <taxon>Sphingomonadaceae</taxon>
        <taxon>Sphingobium</taxon>
    </lineage>
</organism>
<sequence length="458" mass="51224">MAAEGVRLAPVRGRARIEVLDILRGIAILGILYMNIPYMGNNGTLEEWDIRLIGWSAADRTVWAFISTFWNGTQRGLLEFLFGAGAMVLTARAMTPDGPVAVADLFYRRNLWLILFGLIDIFLVTWIGDILLVYGLAALIIFPFRKLGPRLLIFLGLLFAGFVAVGGVMQYQGRVELIQKVPAIQAKEATKQKLSKEEADTLKEWRKLNDHFKKPDAETQKEIDKEAKAHHGGVWDYVSWAWYMWNFVFIGKHATFFGVCEAVCGMLLGMAWWKLGIIQGQRSARFYGVLALIAYAVGMGLRGLGVYEVFQFMPQPKTIWATNEFARLAVSLGHVALINLLVQTKAGKAVLAPLKAAGQTAFSIYVLTSVVTLWFVFAPWGLGLWGRYGWAQLALIATIIDIGFLVLANVWMRSFVSGPVEWVWRSLAYWQRQPFRRHKGEPSAPAEPGTEINAPLPA</sequence>
<dbReference type="InterPro" id="IPR052529">
    <property type="entry name" value="Bact_Transport_Assoc"/>
</dbReference>
<evidence type="ECO:0000313" key="4">
    <source>
        <dbReference type="EMBL" id="MBT2187756.1"/>
    </source>
</evidence>
<feature type="domain" description="DUF418" evidence="3">
    <location>
        <begin position="273"/>
        <end position="431"/>
    </location>
</feature>
<dbReference type="PANTHER" id="PTHR30590">
    <property type="entry name" value="INNER MEMBRANE PROTEIN"/>
    <property type="match status" value="1"/>
</dbReference>
<dbReference type="Proteomes" id="UP001138757">
    <property type="component" value="Unassembled WGS sequence"/>
</dbReference>
<comment type="caution">
    <text evidence="4">The sequence shown here is derived from an EMBL/GenBank/DDBJ whole genome shotgun (WGS) entry which is preliminary data.</text>
</comment>
<dbReference type="Pfam" id="PF04235">
    <property type="entry name" value="DUF418"/>
    <property type="match status" value="1"/>
</dbReference>
<feature type="transmembrane region" description="Helical" evidence="2">
    <location>
        <begin position="388"/>
        <end position="408"/>
    </location>
</feature>
<reference evidence="4" key="1">
    <citation type="submission" date="2021-05" db="EMBL/GenBank/DDBJ databases">
        <title>Genome of Sphingobium sp. strain.</title>
        <authorList>
            <person name="Fan R."/>
        </authorList>
    </citation>
    <scope>NUCLEOTIDE SEQUENCE</scope>
    <source>
        <strain evidence="4">H33</strain>
    </source>
</reference>
<keyword evidence="5" id="KW-1185">Reference proteome</keyword>
<evidence type="ECO:0000256" key="2">
    <source>
        <dbReference type="SAM" id="Phobius"/>
    </source>
</evidence>
<feature type="transmembrane region" description="Helical" evidence="2">
    <location>
        <begin position="151"/>
        <end position="171"/>
    </location>
</feature>
<keyword evidence="2" id="KW-0472">Membrane</keyword>
<feature type="transmembrane region" description="Helical" evidence="2">
    <location>
        <begin position="22"/>
        <end position="40"/>
    </location>
</feature>
<evidence type="ECO:0000259" key="3">
    <source>
        <dbReference type="Pfam" id="PF04235"/>
    </source>
</evidence>
<feature type="transmembrane region" description="Helical" evidence="2">
    <location>
        <begin position="254"/>
        <end position="273"/>
    </location>
</feature>
<name>A0A9X1IRR4_9SPHN</name>
<proteinExistence type="predicted"/>
<evidence type="ECO:0000256" key="1">
    <source>
        <dbReference type="SAM" id="MobiDB-lite"/>
    </source>
</evidence>
<dbReference type="AlphaFoldDB" id="A0A9X1IRR4"/>
<accession>A0A9X1IRR4</accession>
<feature type="transmembrane region" description="Helical" evidence="2">
    <location>
        <begin position="114"/>
        <end position="144"/>
    </location>
</feature>
<gene>
    <name evidence="4" type="ORF">KK488_12450</name>
</gene>
<dbReference type="PANTHER" id="PTHR30590:SF2">
    <property type="entry name" value="INNER MEMBRANE PROTEIN"/>
    <property type="match status" value="1"/>
</dbReference>
<dbReference type="RefSeq" id="WP_214623993.1">
    <property type="nucleotide sequence ID" value="NZ_JAHGAW010000007.1"/>
</dbReference>
<dbReference type="EMBL" id="JAHGAW010000007">
    <property type="protein sequence ID" value="MBT2187756.1"/>
    <property type="molecule type" value="Genomic_DNA"/>
</dbReference>
<feature type="transmembrane region" description="Helical" evidence="2">
    <location>
        <begin position="325"/>
        <end position="342"/>
    </location>
</feature>
<protein>
    <submittedName>
        <fullName evidence="4">DUF418 domain-containing protein</fullName>
    </submittedName>
</protein>